<sequence length="393" mass="45153">MSLSTHLPARTSSNGASVDPSTLRDCEERMEHALACLEKYLTQELLEAREIVPELVARETPLLDFWRTELNDPLKAAIRLAKYWKARKVCFVERWLLPLNQTGAGALTMEDVELLRTGSRALIKRPGEGFLVIIDDSRLPRSPGMFFFRLMFYAARLHNDEVTQRDGATFVYIVNSKATPTPNLDKQTYQMVDQGLPMKTKAYHVVQVYEEGRKEYMDYMGFKQSKIVRYRNAQINPNLIVADSFHGTRTLLQQLGLRMEHLPRCVGGSYDYRQFTEWTRMRLSVEDIMSSTPVFANNLLIASNTKPAPPGASKTRGRGDEDTKAKALVAREINASKARRCYHRRELQLLVLQEQSRAFSRRNAELRKDNARIEDLLLQARARVALEEFPYFT</sequence>
<organism evidence="2">
    <name type="scientific">Amphora coffeiformis</name>
    <dbReference type="NCBI Taxonomy" id="265554"/>
    <lineage>
        <taxon>Eukaryota</taxon>
        <taxon>Sar</taxon>
        <taxon>Stramenopiles</taxon>
        <taxon>Ochrophyta</taxon>
        <taxon>Bacillariophyta</taxon>
        <taxon>Bacillariophyceae</taxon>
        <taxon>Bacillariophycidae</taxon>
        <taxon>Thalassiophysales</taxon>
        <taxon>Catenulaceae</taxon>
        <taxon>Amphora</taxon>
    </lineage>
</organism>
<gene>
    <name evidence="2" type="ORF">ACOF00016_LOCUS2263</name>
</gene>
<name>A0A7S3KXL0_9STRA</name>
<dbReference type="EMBL" id="HBIM01002591">
    <property type="protein sequence ID" value="CAE0404086.1"/>
    <property type="molecule type" value="Transcribed_RNA"/>
</dbReference>
<feature type="region of interest" description="Disordered" evidence="1">
    <location>
        <begin position="1"/>
        <end position="22"/>
    </location>
</feature>
<accession>A0A7S3KXL0</accession>
<evidence type="ECO:0000256" key="1">
    <source>
        <dbReference type="SAM" id="MobiDB-lite"/>
    </source>
</evidence>
<feature type="compositionally biased region" description="Polar residues" evidence="1">
    <location>
        <begin position="1"/>
        <end position="20"/>
    </location>
</feature>
<protein>
    <submittedName>
        <fullName evidence="2">Uncharacterized protein</fullName>
    </submittedName>
</protein>
<dbReference type="AlphaFoldDB" id="A0A7S3KXL0"/>
<proteinExistence type="predicted"/>
<reference evidence="2" key="1">
    <citation type="submission" date="2021-01" db="EMBL/GenBank/DDBJ databases">
        <authorList>
            <person name="Corre E."/>
            <person name="Pelletier E."/>
            <person name="Niang G."/>
            <person name="Scheremetjew M."/>
            <person name="Finn R."/>
            <person name="Kale V."/>
            <person name="Holt S."/>
            <person name="Cochrane G."/>
            <person name="Meng A."/>
            <person name="Brown T."/>
            <person name="Cohen L."/>
        </authorList>
    </citation>
    <scope>NUCLEOTIDE SEQUENCE</scope>
    <source>
        <strain evidence="2">CCMP127</strain>
    </source>
</reference>
<evidence type="ECO:0000313" key="2">
    <source>
        <dbReference type="EMBL" id="CAE0404086.1"/>
    </source>
</evidence>